<keyword evidence="3" id="KW-1185">Reference proteome</keyword>
<reference evidence="2 3" key="1">
    <citation type="submission" date="2020-08" db="EMBL/GenBank/DDBJ databases">
        <title>Cohnella phylogeny.</title>
        <authorList>
            <person name="Dunlap C."/>
        </authorList>
    </citation>
    <scope>NUCLEOTIDE SEQUENCE [LARGE SCALE GENOMIC DNA]</scope>
    <source>
        <strain evidence="2 3">DSM 25241</strain>
    </source>
</reference>
<gene>
    <name evidence="2" type="ORF">H7B67_03905</name>
</gene>
<dbReference type="EMBL" id="JACJVQ010000003">
    <property type="protein sequence ID" value="MBB6633258.1"/>
    <property type="molecule type" value="Genomic_DNA"/>
</dbReference>
<comment type="caution">
    <text evidence="2">The sequence shown here is derived from an EMBL/GenBank/DDBJ whole genome shotgun (WGS) entry which is preliminary data.</text>
</comment>
<evidence type="ECO:0000313" key="3">
    <source>
        <dbReference type="Proteomes" id="UP000535838"/>
    </source>
</evidence>
<dbReference type="AlphaFoldDB" id="A0A841SSR9"/>
<evidence type="ECO:0000313" key="2">
    <source>
        <dbReference type="EMBL" id="MBB6633258.1"/>
    </source>
</evidence>
<organism evidence="2 3">
    <name type="scientific">Cohnella thailandensis</name>
    <dbReference type="NCBI Taxonomy" id="557557"/>
    <lineage>
        <taxon>Bacteria</taxon>
        <taxon>Bacillati</taxon>
        <taxon>Bacillota</taxon>
        <taxon>Bacilli</taxon>
        <taxon>Bacillales</taxon>
        <taxon>Paenibacillaceae</taxon>
        <taxon>Cohnella</taxon>
    </lineage>
</organism>
<dbReference type="PIRSF" id="PIRSF016498">
    <property type="entry name" value="UCP016498"/>
    <property type="match status" value="1"/>
</dbReference>
<proteinExistence type="predicted"/>
<dbReference type="RefSeq" id="WP_185118478.1">
    <property type="nucleotide sequence ID" value="NZ_JACJVQ010000003.1"/>
</dbReference>
<dbReference type="Pfam" id="PF09969">
    <property type="entry name" value="DUF2203"/>
    <property type="match status" value="1"/>
</dbReference>
<sequence>MTKRFTPEEANALLPELRSNLLQLKGIMSEYEERYMELQKMKASTDMISTRGGSGGSRFFEEEGRLDFMSMEIDLLVENFKRQGVYLKMINPGLIDFPALLEEREVLLCWKEGEERVSHYHSWEDGFRGRKPLPEG</sequence>
<dbReference type="InterPro" id="IPR018699">
    <property type="entry name" value="DUF2203"/>
</dbReference>
<evidence type="ECO:0000256" key="1">
    <source>
        <dbReference type="SAM" id="Coils"/>
    </source>
</evidence>
<protein>
    <submittedName>
        <fullName evidence="2">DUF2203 domain-containing protein</fullName>
    </submittedName>
</protein>
<dbReference type="Proteomes" id="UP000535838">
    <property type="component" value="Unassembled WGS sequence"/>
</dbReference>
<accession>A0A841SSR9</accession>
<name>A0A841SSR9_9BACL</name>
<feature type="coiled-coil region" evidence="1">
    <location>
        <begin position="14"/>
        <end position="41"/>
    </location>
</feature>
<keyword evidence="1" id="KW-0175">Coiled coil</keyword>